<dbReference type="GO" id="GO:0016887">
    <property type="term" value="F:ATP hydrolysis activity"/>
    <property type="evidence" value="ECO:0007669"/>
    <property type="project" value="TreeGrafter"/>
</dbReference>
<gene>
    <name evidence="13" type="ORF">SAMN04488075_0446</name>
</gene>
<dbReference type="InterPro" id="IPR045628">
    <property type="entry name" value="Lhr_WH_dom"/>
</dbReference>
<dbReference type="OrthoDB" id="9815222at2"/>
<sequence>MTGLPPLFADWFAGHGWQPHPHQLALLGAAQDTLLIAPTGGGKTLAGFLPSLVELHLTGARGMHTLYVSPLKALTADVARNLARPIEQMGLAIRLGDRTGDTPESQRRRQRADPPEILLTTPESLALMLSWPEAPRLFSGLRRVVLDELHALAESKRGDQLMLGLARLRHLAPGLAATGLSATVEDPQALARFMGGAAVIEADPGPAPDIALLPTSRPPPWSGGGGRHAVPDVLDAVAGARTTIIFLNTRAQAELFFQAIWAANDDNLPIGLHHGALSREARLRVEAAMAAGALRAVVATSSLDLGIDWGDVDLVIQVGAPRNIKRLVQRIGRANHRYNAPSRARIVAANRFEVIECVAALEAVRAGDLDGEPRGPGPLDVLIQHILLTACAGPFDADRLYAEVRSAGPYAALSRADFDACMDFAATGGYALRAYDRWQRLVLRDGCWQLRDPRSARDLRMNIGTITESEKLKVRRRGRGGATLGEIEESFAASLTPGDSFLLGGQVLRYDRLRELVVEVTPAPGREPRIAVYSGLKFATSTELSQRMLAIIADPNRHRDLPADIRAWLELQAEVSALPRPGTLLCETFPRADRWHLVIYGFAGRNAHQTLGLLVTRQMENAGLAPLGFLATDHALLVTSLGRVGDAASLLSAPTLEQGLDDWLAASSLMKRSFRAVATIAGLIQRNRPGARKTGRQATFSSDIIHDTLRRHDPDHILLRATREETRRGLVDFDRISEMLLRNPHIELRQLDRVSPLAAPLLLEMGRVRLGGSGHERLAEKMAQDLMAAAGLDRLTNDKG</sequence>
<dbReference type="RefSeq" id="WP_090844915.1">
    <property type="nucleotide sequence ID" value="NZ_FNXG01000001.1"/>
</dbReference>
<evidence type="ECO:0000256" key="10">
    <source>
        <dbReference type="SAM" id="MobiDB-lite"/>
    </source>
</evidence>
<dbReference type="SMART" id="SM00490">
    <property type="entry name" value="HELICc"/>
    <property type="match status" value="1"/>
</dbReference>
<protein>
    <submittedName>
        <fullName evidence="13">ATP-dependent helicase Lhr and Lhr-like helicase</fullName>
    </submittedName>
</protein>
<evidence type="ECO:0000256" key="9">
    <source>
        <dbReference type="ARBA" id="ARBA00093467"/>
    </source>
</evidence>
<dbReference type="STRING" id="65735.SAMN04488075_0446"/>
<evidence type="ECO:0000256" key="3">
    <source>
        <dbReference type="ARBA" id="ARBA00022801"/>
    </source>
</evidence>
<evidence type="ECO:0000256" key="2">
    <source>
        <dbReference type="ARBA" id="ARBA00022763"/>
    </source>
</evidence>
<name>A0A1H6JPA1_9RHOB</name>
<dbReference type="PIRSF" id="PIRSF037307">
    <property type="entry name" value="Lhr-like_helic_prd"/>
    <property type="match status" value="1"/>
</dbReference>
<dbReference type="Gene3D" id="3.40.50.300">
    <property type="entry name" value="P-loop containing nucleotide triphosphate hydrolases"/>
    <property type="match status" value="2"/>
</dbReference>
<keyword evidence="2" id="KW-0227">DNA damage</keyword>
<dbReference type="SMART" id="SM00487">
    <property type="entry name" value="DEXDc"/>
    <property type="match status" value="1"/>
</dbReference>
<evidence type="ECO:0000259" key="11">
    <source>
        <dbReference type="PROSITE" id="PS51192"/>
    </source>
</evidence>
<feature type="region of interest" description="Disordered" evidence="10">
    <location>
        <begin position="93"/>
        <end position="116"/>
    </location>
</feature>
<evidence type="ECO:0000313" key="13">
    <source>
        <dbReference type="EMBL" id="SEH62706.1"/>
    </source>
</evidence>
<dbReference type="PANTHER" id="PTHR47962">
    <property type="entry name" value="ATP-DEPENDENT HELICASE LHR-RELATED-RELATED"/>
    <property type="match status" value="1"/>
</dbReference>
<dbReference type="InterPro" id="IPR001650">
    <property type="entry name" value="Helicase_C-like"/>
</dbReference>
<evidence type="ECO:0000259" key="12">
    <source>
        <dbReference type="PROSITE" id="PS51194"/>
    </source>
</evidence>
<dbReference type="Proteomes" id="UP000199125">
    <property type="component" value="Unassembled WGS sequence"/>
</dbReference>
<reference evidence="14" key="1">
    <citation type="submission" date="2016-10" db="EMBL/GenBank/DDBJ databases">
        <authorList>
            <person name="Varghese N."/>
            <person name="Submissions S."/>
        </authorList>
    </citation>
    <scope>NUCLEOTIDE SEQUENCE [LARGE SCALE GENOMIC DNA]</scope>
    <source>
        <strain evidence="14">DSM 11593</strain>
    </source>
</reference>
<evidence type="ECO:0000313" key="14">
    <source>
        <dbReference type="Proteomes" id="UP000199125"/>
    </source>
</evidence>
<dbReference type="AlphaFoldDB" id="A0A1H6JPA1"/>
<feature type="domain" description="Helicase ATP-binding" evidence="11">
    <location>
        <begin position="24"/>
        <end position="202"/>
    </location>
</feature>
<dbReference type="InterPro" id="IPR026362">
    <property type="entry name" value="DEXH_lig_assoc"/>
</dbReference>
<evidence type="ECO:0000256" key="1">
    <source>
        <dbReference type="ARBA" id="ARBA00022741"/>
    </source>
</evidence>
<dbReference type="GO" id="GO:0003677">
    <property type="term" value="F:DNA binding"/>
    <property type="evidence" value="ECO:0007669"/>
    <property type="project" value="UniProtKB-KW"/>
</dbReference>
<dbReference type="Pfam" id="PF19306">
    <property type="entry name" value="WHD_Lhr"/>
    <property type="match status" value="1"/>
</dbReference>
<keyword evidence="5" id="KW-0067">ATP-binding</keyword>
<dbReference type="PROSITE" id="PS51192">
    <property type="entry name" value="HELICASE_ATP_BIND_1"/>
    <property type="match status" value="1"/>
</dbReference>
<dbReference type="InterPro" id="IPR014001">
    <property type="entry name" value="Helicase_ATP-bd"/>
</dbReference>
<evidence type="ECO:0000256" key="6">
    <source>
        <dbReference type="ARBA" id="ARBA00023125"/>
    </source>
</evidence>
<dbReference type="PROSITE" id="PS51194">
    <property type="entry name" value="HELICASE_CTER"/>
    <property type="match status" value="1"/>
</dbReference>
<dbReference type="SUPFAM" id="SSF52540">
    <property type="entry name" value="P-loop containing nucleoside triphosphate hydrolases"/>
    <property type="match status" value="1"/>
</dbReference>
<keyword evidence="4 13" id="KW-0347">Helicase</keyword>
<dbReference type="InterPro" id="IPR052511">
    <property type="entry name" value="ATP-dep_Helicase"/>
</dbReference>
<keyword evidence="6" id="KW-0238">DNA-binding</keyword>
<comment type="similarity">
    <text evidence="9">Belongs to the Lhr helicase family. Lhr-Core subfamily.</text>
</comment>
<dbReference type="GO" id="GO:0004386">
    <property type="term" value="F:helicase activity"/>
    <property type="evidence" value="ECO:0007669"/>
    <property type="project" value="UniProtKB-KW"/>
</dbReference>
<evidence type="ECO:0000256" key="5">
    <source>
        <dbReference type="ARBA" id="ARBA00022840"/>
    </source>
</evidence>
<accession>A0A1H6JPA1</accession>
<proteinExistence type="inferred from homology"/>
<dbReference type="Pfam" id="PF00270">
    <property type="entry name" value="DEAD"/>
    <property type="match status" value="1"/>
</dbReference>
<dbReference type="GO" id="GO:0006281">
    <property type="term" value="P:DNA repair"/>
    <property type="evidence" value="ECO:0007669"/>
    <property type="project" value="UniProtKB-KW"/>
</dbReference>
<keyword evidence="1" id="KW-0547">Nucleotide-binding</keyword>
<dbReference type="EMBL" id="FNXG01000001">
    <property type="protein sequence ID" value="SEH62706.1"/>
    <property type="molecule type" value="Genomic_DNA"/>
</dbReference>
<dbReference type="Pfam" id="PF08494">
    <property type="entry name" value="DEAD_assoc"/>
    <property type="match status" value="1"/>
</dbReference>
<dbReference type="Pfam" id="PF00271">
    <property type="entry name" value="Helicase_C"/>
    <property type="match status" value="1"/>
</dbReference>
<evidence type="ECO:0000256" key="8">
    <source>
        <dbReference type="ARBA" id="ARBA00023235"/>
    </source>
</evidence>
<keyword evidence="14" id="KW-1185">Reference proteome</keyword>
<dbReference type="InterPro" id="IPR011545">
    <property type="entry name" value="DEAD/DEAH_box_helicase_dom"/>
</dbReference>
<dbReference type="InterPro" id="IPR027417">
    <property type="entry name" value="P-loop_NTPase"/>
</dbReference>
<keyword evidence="3" id="KW-0378">Hydrolase</keyword>
<evidence type="ECO:0000256" key="4">
    <source>
        <dbReference type="ARBA" id="ARBA00022806"/>
    </source>
</evidence>
<dbReference type="InterPro" id="IPR017170">
    <property type="entry name" value="Lhr-like"/>
</dbReference>
<evidence type="ECO:0000256" key="7">
    <source>
        <dbReference type="ARBA" id="ARBA00023204"/>
    </source>
</evidence>
<feature type="domain" description="Helicase C-terminal" evidence="12">
    <location>
        <begin position="229"/>
        <end position="382"/>
    </location>
</feature>
<organism evidence="13 14">
    <name type="scientific">Paracoccus alkenifer</name>
    <dbReference type="NCBI Taxonomy" id="65735"/>
    <lineage>
        <taxon>Bacteria</taxon>
        <taxon>Pseudomonadati</taxon>
        <taxon>Pseudomonadota</taxon>
        <taxon>Alphaproteobacteria</taxon>
        <taxon>Rhodobacterales</taxon>
        <taxon>Paracoccaceae</taxon>
        <taxon>Paracoccus</taxon>
    </lineage>
</organism>
<dbReference type="PANTHER" id="PTHR47962:SF3">
    <property type="entry name" value="LARGE ATP-DEPENDENT HELICASE-RELATED PROTEIN"/>
    <property type="match status" value="1"/>
</dbReference>
<keyword evidence="7" id="KW-0234">DNA repair</keyword>
<keyword evidence="8" id="KW-0413">Isomerase</keyword>
<feature type="compositionally biased region" description="Basic and acidic residues" evidence="10">
    <location>
        <begin position="95"/>
        <end position="114"/>
    </location>
</feature>
<dbReference type="NCBIfam" id="TIGR04121">
    <property type="entry name" value="DEXH_lig_assoc"/>
    <property type="match status" value="1"/>
</dbReference>
<dbReference type="InterPro" id="IPR013701">
    <property type="entry name" value="Lhr-like_DEAD/DEAH_assoc"/>
</dbReference>
<dbReference type="GO" id="GO:0005524">
    <property type="term" value="F:ATP binding"/>
    <property type="evidence" value="ECO:0007669"/>
    <property type="project" value="UniProtKB-KW"/>
</dbReference>